<organism evidence="1 2">
    <name type="scientific">Aphanomyces euteiches</name>
    <dbReference type="NCBI Taxonomy" id="100861"/>
    <lineage>
        <taxon>Eukaryota</taxon>
        <taxon>Sar</taxon>
        <taxon>Stramenopiles</taxon>
        <taxon>Oomycota</taxon>
        <taxon>Saprolegniomycetes</taxon>
        <taxon>Saprolegniales</taxon>
        <taxon>Verrucalvaceae</taxon>
        <taxon>Aphanomyces</taxon>
    </lineage>
</organism>
<dbReference type="AlphaFoldDB" id="A0A6G0WRK5"/>
<reference evidence="1 2" key="1">
    <citation type="submission" date="2019-07" db="EMBL/GenBank/DDBJ databases">
        <title>Genomics analysis of Aphanomyces spp. identifies a new class of oomycete effector associated with host adaptation.</title>
        <authorList>
            <person name="Gaulin E."/>
        </authorList>
    </citation>
    <scope>NUCLEOTIDE SEQUENCE [LARGE SCALE GENOMIC DNA]</scope>
    <source>
        <strain evidence="1 2">ATCC 201684</strain>
    </source>
</reference>
<evidence type="ECO:0000313" key="2">
    <source>
        <dbReference type="Proteomes" id="UP000481153"/>
    </source>
</evidence>
<accession>A0A6G0WRK5</accession>
<proteinExistence type="predicted"/>
<sequence>MHHTAASSPSYTQRSAELKQLVHTYVEQVRDSTMVPLPAEIHHQWQLLQEIKRQNAMLRQLVEEVEPAQFSYPIPDPEPTDVETTKQILAWYFSEESPSVSRR</sequence>
<evidence type="ECO:0000313" key="1">
    <source>
        <dbReference type="EMBL" id="KAF0730058.1"/>
    </source>
</evidence>
<gene>
    <name evidence="1" type="ORF">Ae201684_012456</name>
</gene>
<protein>
    <submittedName>
        <fullName evidence="1">Uncharacterized protein</fullName>
    </submittedName>
</protein>
<comment type="caution">
    <text evidence="1">The sequence shown here is derived from an EMBL/GenBank/DDBJ whole genome shotgun (WGS) entry which is preliminary data.</text>
</comment>
<keyword evidence="2" id="KW-1185">Reference proteome</keyword>
<name>A0A6G0WRK5_9STRA</name>
<dbReference type="EMBL" id="VJMJ01000157">
    <property type="protein sequence ID" value="KAF0730058.1"/>
    <property type="molecule type" value="Genomic_DNA"/>
</dbReference>
<dbReference type="Proteomes" id="UP000481153">
    <property type="component" value="Unassembled WGS sequence"/>
</dbReference>